<sequence length="157" mass="18701">MLGPLERSHLENKVRMVPEYELDRLRDNFRLNGHFDAIDVVTREKNRRAAIREEERRREEVLRRQERRSSKKSAETQSSEISPIRMGEGRTGWECDDCGNEPERNYQRLISGLKVHTAELLGLLDWEYTYEEDTWAYEQHSIIECPECSNYYVAFTD</sequence>
<gene>
    <name evidence="2" type="ORF">ACFQGB_18335</name>
</gene>
<evidence type="ECO:0000313" key="2">
    <source>
        <dbReference type="EMBL" id="MFC6954830.1"/>
    </source>
</evidence>
<protein>
    <submittedName>
        <fullName evidence="2">Uncharacterized protein</fullName>
    </submittedName>
</protein>
<accession>A0ABD5VKV1</accession>
<proteinExistence type="predicted"/>
<dbReference type="EMBL" id="JBHSXN010000004">
    <property type="protein sequence ID" value="MFC6954830.1"/>
    <property type="molecule type" value="Genomic_DNA"/>
</dbReference>
<feature type="region of interest" description="Disordered" evidence="1">
    <location>
        <begin position="54"/>
        <end position="93"/>
    </location>
</feature>
<dbReference type="RefSeq" id="WP_336351773.1">
    <property type="nucleotide sequence ID" value="NZ_JAZAQL010000004.1"/>
</dbReference>
<evidence type="ECO:0000256" key="1">
    <source>
        <dbReference type="SAM" id="MobiDB-lite"/>
    </source>
</evidence>
<dbReference type="Proteomes" id="UP001596395">
    <property type="component" value="Unassembled WGS sequence"/>
</dbReference>
<dbReference type="AlphaFoldDB" id="A0ABD5VKV1"/>
<feature type="compositionally biased region" description="Basic and acidic residues" evidence="1">
    <location>
        <begin position="54"/>
        <end position="74"/>
    </location>
</feature>
<evidence type="ECO:0000313" key="3">
    <source>
        <dbReference type="Proteomes" id="UP001596395"/>
    </source>
</evidence>
<comment type="caution">
    <text evidence="2">The sequence shown here is derived from an EMBL/GenBank/DDBJ whole genome shotgun (WGS) entry which is preliminary data.</text>
</comment>
<name>A0ABD5VKV1_9EURY</name>
<keyword evidence="3" id="KW-1185">Reference proteome</keyword>
<reference evidence="2 3" key="1">
    <citation type="journal article" date="2019" name="Int. J. Syst. Evol. Microbiol.">
        <title>The Global Catalogue of Microorganisms (GCM) 10K type strain sequencing project: providing services to taxonomists for standard genome sequencing and annotation.</title>
        <authorList>
            <consortium name="The Broad Institute Genomics Platform"/>
            <consortium name="The Broad Institute Genome Sequencing Center for Infectious Disease"/>
            <person name="Wu L."/>
            <person name="Ma J."/>
        </authorList>
    </citation>
    <scope>NUCLEOTIDE SEQUENCE [LARGE SCALE GENOMIC DNA]</scope>
    <source>
        <strain evidence="2 3">GX26</strain>
    </source>
</reference>
<organism evidence="2 3">
    <name type="scientific">Halorubellus litoreus</name>
    <dbReference type="NCBI Taxonomy" id="755308"/>
    <lineage>
        <taxon>Archaea</taxon>
        <taxon>Methanobacteriati</taxon>
        <taxon>Methanobacteriota</taxon>
        <taxon>Stenosarchaea group</taxon>
        <taxon>Halobacteria</taxon>
        <taxon>Halobacteriales</taxon>
        <taxon>Halorubellaceae</taxon>
        <taxon>Halorubellus</taxon>
    </lineage>
</organism>